<dbReference type="PANTHER" id="PTHR44533:SF4">
    <property type="entry name" value="DEAD_H RNA HELICASE, PUTATIVE-RELATED"/>
    <property type="match status" value="1"/>
</dbReference>
<feature type="domain" description="Helicase ATP-binding" evidence="6">
    <location>
        <begin position="731"/>
        <end position="906"/>
    </location>
</feature>
<dbReference type="GO" id="GO:0016787">
    <property type="term" value="F:hydrolase activity"/>
    <property type="evidence" value="ECO:0007669"/>
    <property type="project" value="UniProtKB-KW"/>
</dbReference>
<dbReference type="Pfam" id="PF00270">
    <property type="entry name" value="DEAD"/>
    <property type="match status" value="1"/>
</dbReference>
<dbReference type="FunFam" id="3.40.50.300:FF:001039">
    <property type="entry name" value="ATP-dependent RNA helicase DDX60"/>
    <property type="match status" value="1"/>
</dbReference>
<evidence type="ECO:0000313" key="9">
    <source>
        <dbReference type="Proteomes" id="UP001620626"/>
    </source>
</evidence>
<proteinExistence type="predicted"/>
<feature type="compositionally biased region" description="Basic and acidic residues" evidence="5">
    <location>
        <begin position="1761"/>
        <end position="1778"/>
    </location>
</feature>
<dbReference type="PROSITE" id="PS51192">
    <property type="entry name" value="HELICASE_ATP_BIND_1"/>
    <property type="match status" value="1"/>
</dbReference>
<feature type="region of interest" description="Disordered" evidence="5">
    <location>
        <begin position="526"/>
        <end position="574"/>
    </location>
</feature>
<evidence type="ECO:0000256" key="3">
    <source>
        <dbReference type="ARBA" id="ARBA00022806"/>
    </source>
</evidence>
<accession>A0ABD2HNJ8</accession>
<feature type="region of interest" description="Disordered" evidence="5">
    <location>
        <begin position="1191"/>
        <end position="1231"/>
    </location>
</feature>
<gene>
    <name evidence="8" type="ORF">niasHT_038084</name>
</gene>
<dbReference type="Pfam" id="PF00271">
    <property type="entry name" value="Helicase_C"/>
    <property type="match status" value="1"/>
</dbReference>
<organism evidence="8 9">
    <name type="scientific">Heterodera trifolii</name>
    <dbReference type="NCBI Taxonomy" id="157864"/>
    <lineage>
        <taxon>Eukaryota</taxon>
        <taxon>Metazoa</taxon>
        <taxon>Ecdysozoa</taxon>
        <taxon>Nematoda</taxon>
        <taxon>Chromadorea</taxon>
        <taxon>Rhabditida</taxon>
        <taxon>Tylenchina</taxon>
        <taxon>Tylenchomorpha</taxon>
        <taxon>Tylenchoidea</taxon>
        <taxon>Heteroderidae</taxon>
        <taxon>Heteroderinae</taxon>
        <taxon>Heterodera</taxon>
    </lineage>
</organism>
<keyword evidence="4" id="KW-0067">ATP-binding</keyword>
<feature type="compositionally biased region" description="Basic and acidic residues" evidence="5">
    <location>
        <begin position="555"/>
        <end position="574"/>
    </location>
</feature>
<dbReference type="PANTHER" id="PTHR44533">
    <property type="entry name" value="DEAD/H RNA HELICASE, PUTATIVE-RELATED"/>
    <property type="match status" value="1"/>
</dbReference>
<dbReference type="InterPro" id="IPR059032">
    <property type="entry name" value="WHD_DDX60"/>
</dbReference>
<sequence length="1791" mass="206729">MEEPTETNENAAIDGDLPLDLDTIRLIPCPYTDIITEFADVEIFLISLDSLLLELCAHRYHKWVLGGQTIVLCEQIKQFLGGLEELNAKFKLVTFTELTPLFKSDTFLAFLHPFILCWIAKSKWADNLEFFTSPLDEKWNDYLHQLTPSFMLLSLDNAPDIIKEPINFADRFISLAFSLINEAIPVVLFNGFTINFTSVNAYRLSTVPLNIEGFSQKIREKWPESRVLAYQTEQNSDLDSCQNVTDFWAVVLRDELKEAEKNKEKLDEFQKFCNAVLLSALICEELGVKRRYLDTEEDYKKGPSPSVNSFRRELLERAQKLLSGTVEKPILFSLDDIWDGRMVFTCFKKIMSGEKILPLRRQEKFAQLHKSVGLTVAIPTDLEDKLLDPISPQNFEQQSTTGQCLFYKVENELLRQFIPDFLENSNSLNCCTSFPIDFSKLARNQLGWKFTSIDDPLLIREEAQREWEKVQMADPKKANRLLRKRQDLSKWYQLFSDSLEGQMLVDFTRVPKANVSEIKEMAVQKETVKKEKEAGGKKKAGKPGAGGGKGGSQLSKKDQILKESREKKNKEQIESDRQKIEYATGIKANAIFALDDLLRRLELDESKALCMYQKMLRYNEIFSERLENFENIDNKRIAALELVESIKVILTKYYDHLDSQQKDKIQTLWLSLGFGVADSSKRRADKAYNLDIDLVYYQLQYGGRMLEILSDPKKDERVTGFLPDAWQRKMLDAVDQDKSALIVAPTSAGKTFISYYCIEKVLRKSNDEVVVYICPSKALTNQYVGSVYARFRSKNMSGGKVLYGIYTNEILNNPLNCQVLVTNPDCFEQILLSTSERCREFVSRIRYVILDEVHCINQKDTQGLSLGHIWEHIFLLIRCPFLALSATIGNIEELRDWLQEAEQLKPIDGAPARTVELITYDERWSELEIALHKIRECPKGVQFETDETKFLMGSSVTSNEIEDGTGEDATNDRASVASRASNNNSPVPSEISQQSKATWNDVVQFFNPFSVYKLEKLRMFGIPADQRLTARQVLELYQMMSDVDKTVRDEFEPRRFFKTYFTGNSAADQMWLNREHLRHFETALKERFVHWMQEDKSKIGRIFTRLESEVQNEFEKRSKMNNMRNSALFNIMRLIDQLKEKQQIPALCFNDDREICEHLAIRVFNELQTREENYKTSAVFQRRYNFKAEEKAQKLAKRKRDEEERAAKRKTKRTDEEGNVERHEKTDETAGTDSDQFALLRIRMRDDLGRFKLHGNWTDEDIYNRVVERLRKTYDRDPAKKSTEMLLKLFERGIGFHHDGLSNQERSSVEALFRRGFLGVVFSTSTLALGMNLPCKTVIFGIDTPKLTPLQFRQMSGRAGRRGYDPAGTVIFMSLPTSKIRRLLTASLATLRGNAPFTAAFLLRLFAYANSDAVGKREKSETSDPNAEKSKAILGKKQQLVDTNDVRSEVVRRKAALTLLKAPFVLKTKHKNIKTSEEQSPDDTLVFMRILKSLTFFNVQLLRRLQMLDEKCFLHGFAQFALHLSQREPGNLLFVSLLQEGVFHRHFAKHGDLFHHDNLSRAKDDWVCILAHIFTAKILPFYVNLQLTNESMPVLPPLDESIEAHIEKHNREVNELLLACLQFASNDRRLENPVFALSGLSAECLSRSQIDFVPAFKSEFILDECLFPLTHLSRKDHRGVKIHCNSYAYDFWKNPDVDTLGTRNKLTKGEQWYLINDFNKMLTEISSGLDYIAQSKDSLCKVAKEVADEFDEKFREAFKMKRRKEKEDKEKEDVKEEEVGTQPTAQEKPKE</sequence>
<evidence type="ECO:0000256" key="4">
    <source>
        <dbReference type="ARBA" id="ARBA00022840"/>
    </source>
</evidence>
<evidence type="ECO:0000256" key="2">
    <source>
        <dbReference type="ARBA" id="ARBA00022801"/>
    </source>
</evidence>
<dbReference type="Pfam" id="PF23002">
    <property type="entry name" value="PIN-like_DDX60"/>
    <property type="match status" value="1"/>
</dbReference>
<reference evidence="8 9" key="1">
    <citation type="submission" date="2024-10" db="EMBL/GenBank/DDBJ databases">
        <authorList>
            <person name="Kim D."/>
        </authorList>
    </citation>
    <scope>NUCLEOTIDE SEQUENCE [LARGE SCALE GENOMIC DNA]</scope>
    <source>
        <strain evidence="8">BH-2024</strain>
    </source>
</reference>
<dbReference type="EMBL" id="JBICBT010001409">
    <property type="protein sequence ID" value="KAL3068094.1"/>
    <property type="molecule type" value="Genomic_DNA"/>
</dbReference>
<protein>
    <submittedName>
        <fullName evidence="8">Uncharacterized protein</fullName>
    </submittedName>
</protein>
<dbReference type="GO" id="GO:0004386">
    <property type="term" value="F:helicase activity"/>
    <property type="evidence" value="ECO:0007669"/>
    <property type="project" value="UniProtKB-KW"/>
</dbReference>
<keyword evidence="3" id="KW-0347">Helicase</keyword>
<keyword evidence="2" id="KW-0378">Hydrolase</keyword>
<dbReference type="InterPro" id="IPR014001">
    <property type="entry name" value="Helicase_ATP-bd"/>
</dbReference>
<dbReference type="SUPFAM" id="SSF52540">
    <property type="entry name" value="P-loop containing nucleoside triphosphate hydrolases"/>
    <property type="match status" value="1"/>
</dbReference>
<dbReference type="Gene3D" id="3.40.50.300">
    <property type="entry name" value="P-loop containing nucleotide triphosphate hydrolases"/>
    <property type="match status" value="2"/>
</dbReference>
<evidence type="ECO:0000256" key="5">
    <source>
        <dbReference type="SAM" id="MobiDB-lite"/>
    </source>
</evidence>
<comment type="caution">
    <text evidence="8">The sequence shown here is derived from an EMBL/GenBank/DDBJ whole genome shotgun (WGS) entry which is preliminary data.</text>
</comment>
<dbReference type="PROSITE" id="PS51194">
    <property type="entry name" value="HELICASE_CTER"/>
    <property type="match status" value="1"/>
</dbReference>
<feature type="compositionally biased region" description="Basic and acidic residues" evidence="5">
    <location>
        <begin position="1191"/>
        <end position="1206"/>
    </location>
</feature>
<dbReference type="Pfam" id="PF26076">
    <property type="entry name" value="WHD_DDX60"/>
    <property type="match status" value="1"/>
</dbReference>
<keyword evidence="9" id="KW-1185">Reference proteome</keyword>
<dbReference type="SMART" id="SM00490">
    <property type="entry name" value="HELICc"/>
    <property type="match status" value="1"/>
</dbReference>
<dbReference type="Proteomes" id="UP001620626">
    <property type="component" value="Unassembled WGS sequence"/>
</dbReference>
<dbReference type="InterPro" id="IPR052431">
    <property type="entry name" value="SKI2_subfamily_helicases"/>
</dbReference>
<dbReference type="InterPro" id="IPR001650">
    <property type="entry name" value="Helicase_C-like"/>
</dbReference>
<dbReference type="GO" id="GO:0005524">
    <property type="term" value="F:ATP binding"/>
    <property type="evidence" value="ECO:0007669"/>
    <property type="project" value="UniProtKB-KW"/>
</dbReference>
<dbReference type="SMART" id="SM00487">
    <property type="entry name" value="DEXDc"/>
    <property type="match status" value="1"/>
</dbReference>
<feature type="region of interest" description="Disordered" evidence="5">
    <location>
        <begin position="955"/>
        <end position="993"/>
    </location>
</feature>
<feature type="compositionally biased region" description="Low complexity" evidence="5">
    <location>
        <begin position="973"/>
        <end position="989"/>
    </location>
</feature>
<dbReference type="InterPro" id="IPR027417">
    <property type="entry name" value="P-loop_NTPase"/>
</dbReference>
<keyword evidence="1" id="KW-0547">Nucleotide-binding</keyword>
<evidence type="ECO:0000259" key="6">
    <source>
        <dbReference type="PROSITE" id="PS51192"/>
    </source>
</evidence>
<feature type="region of interest" description="Disordered" evidence="5">
    <location>
        <begin position="1761"/>
        <end position="1791"/>
    </location>
</feature>
<evidence type="ECO:0000256" key="1">
    <source>
        <dbReference type="ARBA" id="ARBA00022741"/>
    </source>
</evidence>
<evidence type="ECO:0000259" key="7">
    <source>
        <dbReference type="PROSITE" id="PS51194"/>
    </source>
</evidence>
<feature type="compositionally biased region" description="Basic and acidic residues" evidence="5">
    <location>
        <begin position="526"/>
        <end position="536"/>
    </location>
</feature>
<feature type="compositionally biased region" description="Basic and acidic residues" evidence="5">
    <location>
        <begin position="1213"/>
        <end position="1228"/>
    </location>
</feature>
<evidence type="ECO:0000313" key="8">
    <source>
        <dbReference type="EMBL" id="KAL3068094.1"/>
    </source>
</evidence>
<dbReference type="InterPro" id="IPR055124">
    <property type="entry name" value="PIN-like_DDX60"/>
</dbReference>
<dbReference type="InterPro" id="IPR011545">
    <property type="entry name" value="DEAD/DEAH_box_helicase_dom"/>
</dbReference>
<name>A0ABD2HNJ8_9BILA</name>
<feature type="domain" description="Helicase C-terminal" evidence="7">
    <location>
        <begin position="1258"/>
        <end position="1403"/>
    </location>
</feature>